<evidence type="ECO:0000256" key="1">
    <source>
        <dbReference type="SAM" id="Phobius"/>
    </source>
</evidence>
<keyword evidence="1" id="KW-0472">Membrane</keyword>
<organism evidence="2 3">
    <name type="scientific">Ophiocordyceps australis</name>
    <dbReference type="NCBI Taxonomy" id="1399860"/>
    <lineage>
        <taxon>Eukaryota</taxon>
        <taxon>Fungi</taxon>
        <taxon>Dikarya</taxon>
        <taxon>Ascomycota</taxon>
        <taxon>Pezizomycotina</taxon>
        <taxon>Sordariomycetes</taxon>
        <taxon>Hypocreomycetidae</taxon>
        <taxon>Hypocreales</taxon>
        <taxon>Ophiocordycipitaceae</taxon>
        <taxon>Ophiocordyceps</taxon>
    </lineage>
</organism>
<gene>
    <name evidence="2" type="ORF">CDD82_4547</name>
</gene>
<protein>
    <submittedName>
        <fullName evidence="2">Uncharacterized protein</fullName>
    </submittedName>
</protein>
<feature type="transmembrane region" description="Helical" evidence="1">
    <location>
        <begin position="254"/>
        <end position="276"/>
    </location>
</feature>
<comment type="caution">
    <text evidence="2">The sequence shown here is derived from an EMBL/GenBank/DDBJ whole genome shotgun (WGS) entry which is preliminary data.</text>
</comment>
<dbReference type="AlphaFoldDB" id="A0A2C5Z5Q6"/>
<dbReference type="OrthoDB" id="4924943at2759"/>
<keyword evidence="1" id="KW-1133">Transmembrane helix</keyword>
<keyword evidence="3" id="KW-1185">Reference proteome</keyword>
<proteinExistence type="predicted"/>
<sequence>MWARTAGMQLRNISNFDPIPELQRLDGDLDLFILSGNGVLFSTPSSDPWYQATELFVPEQRLSNEHEDGIKYPASYRPKHAASTVACFKQAQICNSTGGCGPLAGWSEAASNAAFLLGVSNNENEKTYPWDSWATHAAYHLKAARWAWFVMILDNAYRTFPDVVDFLGFWALPSRRSYHRGVISLLEQDQWKKDIASIWNVMLSAFQFTPLIGATGPPTDLNVRQLLGSYLAREPFIRDICNNQMILSPDYTSFSVFFLSLIYIIGLLLVVTSLAMEPVYELLWRHRDYKKHQFLEWTTNETLQLQRAAYQGIGSGTWRGFTDTVPTTRHNTNLANLALFHSSQRYKDLGTLEAGSSIDEREEGIR</sequence>
<evidence type="ECO:0000313" key="2">
    <source>
        <dbReference type="EMBL" id="PHH75183.1"/>
    </source>
</evidence>
<reference evidence="2 3" key="1">
    <citation type="submission" date="2017-06" db="EMBL/GenBank/DDBJ databases">
        <title>Ant-infecting Ophiocordyceps genomes reveal a high diversity of potential behavioral manipulation genes and a possible major role for enterotoxins.</title>
        <authorList>
            <person name="De Bekker C."/>
            <person name="Evans H.C."/>
            <person name="Brachmann A."/>
            <person name="Hughes D.P."/>
        </authorList>
    </citation>
    <scope>NUCLEOTIDE SEQUENCE [LARGE SCALE GENOMIC DNA]</scope>
    <source>
        <strain evidence="2 3">1348a</strain>
    </source>
</reference>
<dbReference type="EMBL" id="NJEU01000386">
    <property type="protein sequence ID" value="PHH75183.1"/>
    <property type="molecule type" value="Genomic_DNA"/>
</dbReference>
<dbReference type="Proteomes" id="UP000224854">
    <property type="component" value="Unassembled WGS sequence"/>
</dbReference>
<evidence type="ECO:0000313" key="3">
    <source>
        <dbReference type="Proteomes" id="UP000224854"/>
    </source>
</evidence>
<name>A0A2C5Z5Q6_9HYPO</name>
<accession>A0A2C5Z5Q6</accession>
<keyword evidence="1" id="KW-0812">Transmembrane</keyword>